<keyword evidence="2" id="KW-0472">Membrane</keyword>
<sequence>MSDLFYIVIIAELLFVCALCGYMVYRLKRRLTRLAKRLNPSIAGASEETQTDVSVISYFVGQLKRTRALSETELGKELNLSPLITSVRCAYLNAERRALKNPENSKDYWLALKEEIDKLIGILSTEAKRTGKENTALRQKLKLLKDRLEKLGDKDWADQNSVLEGEITKPPGYVLRFARDVDVTHQSAKKATGSGIELFDQLEKQKQHTQNLTMMIKEGKNTGDLEQRVAEYERMLYKMEHESASLQKALRDAQKKLNQVDEAFNSVPVSERQSETLLSVIRANKDSDDSSSNIFDDLVADTQNIGTQSRKNLDGLQKTIFDQRKSILSMENTIAALEAELTGDSAEDDAKRTELEKLKRALMESEGCIKILEDEVDNLHTHLKELQVQREELQEQYQNQSDEEILENLSSEFEAQANAQETGLLANNSSAEFLTEFMINAIESGSLEDLITVLQHAVSEMSFQSLIRVMVGTNKVDIAAMGKLTKEDKLLIEHLNFEPDLPIKDVGKHITLHFRNVRAILKHQDRAKPLTQNQRQVLTQVFSFASSLAEKVALQKGMKKRLTNYEQLNDMMQTISKNLDAQYKYQKDETVSIIQSIVDQSHMLAGEKVTPGQQQVLKAMEDEAMQRTELLEANRAIVRKQFNKIMERLTSMTKE</sequence>
<evidence type="ECO:0000313" key="3">
    <source>
        <dbReference type="EMBL" id="MBB3168917.1"/>
    </source>
</evidence>
<feature type="transmembrane region" description="Helical" evidence="2">
    <location>
        <begin position="6"/>
        <end position="27"/>
    </location>
</feature>
<accession>A0A839UU66</accession>
<keyword evidence="2" id="KW-1133">Transmembrane helix</keyword>
<feature type="coiled-coil region" evidence="1">
    <location>
        <begin position="236"/>
        <end position="263"/>
    </location>
</feature>
<dbReference type="AlphaFoldDB" id="A0A839UU66"/>
<protein>
    <submittedName>
        <fullName evidence="3">Chromosome segregation ATPase</fullName>
    </submittedName>
</protein>
<dbReference type="EMBL" id="JACHXZ010000003">
    <property type="protein sequence ID" value="MBB3168917.1"/>
    <property type="molecule type" value="Genomic_DNA"/>
</dbReference>
<keyword evidence="2" id="KW-0812">Transmembrane</keyword>
<gene>
    <name evidence="3" type="ORF">FHS30_002125</name>
</gene>
<feature type="coiled-coil region" evidence="1">
    <location>
        <begin position="127"/>
        <end position="154"/>
    </location>
</feature>
<dbReference type="RefSeq" id="WP_183910428.1">
    <property type="nucleotide sequence ID" value="NZ_JACHXZ010000003.1"/>
</dbReference>
<comment type="caution">
    <text evidence="3">The sequence shown here is derived from an EMBL/GenBank/DDBJ whole genome shotgun (WGS) entry which is preliminary data.</text>
</comment>
<evidence type="ECO:0000256" key="2">
    <source>
        <dbReference type="SAM" id="Phobius"/>
    </source>
</evidence>
<evidence type="ECO:0000256" key="1">
    <source>
        <dbReference type="SAM" id="Coils"/>
    </source>
</evidence>
<evidence type="ECO:0000313" key="4">
    <source>
        <dbReference type="Proteomes" id="UP000559987"/>
    </source>
</evidence>
<feature type="coiled-coil region" evidence="1">
    <location>
        <begin position="355"/>
        <end position="403"/>
    </location>
</feature>
<name>A0A839UU66_9GAMM</name>
<reference evidence="3 4" key="1">
    <citation type="submission" date="2020-08" db="EMBL/GenBank/DDBJ databases">
        <title>Genomic Encyclopedia of Type Strains, Phase III (KMG-III): the genomes of soil and plant-associated and newly described type strains.</title>
        <authorList>
            <person name="Whitman W."/>
        </authorList>
    </citation>
    <scope>NUCLEOTIDE SEQUENCE [LARGE SCALE GENOMIC DNA]</scope>
    <source>
        <strain evidence="3 4">CECT 8571</strain>
    </source>
</reference>
<keyword evidence="1" id="KW-0175">Coiled coil</keyword>
<keyword evidence="4" id="KW-1185">Reference proteome</keyword>
<organism evidence="3 4">
    <name type="scientific">Simiduia aestuariiviva</name>
    <dbReference type="NCBI Taxonomy" id="1510459"/>
    <lineage>
        <taxon>Bacteria</taxon>
        <taxon>Pseudomonadati</taxon>
        <taxon>Pseudomonadota</taxon>
        <taxon>Gammaproteobacteria</taxon>
        <taxon>Cellvibrionales</taxon>
        <taxon>Cellvibrionaceae</taxon>
        <taxon>Simiduia</taxon>
    </lineage>
</organism>
<dbReference type="Proteomes" id="UP000559987">
    <property type="component" value="Unassembled WGS sequence"/>
</dbReference>
<proteinExistence type="predicted"/>